<accession>A0ABP6J024</accession>
<evidence type="ECO:0000313" key="2">
    <source>
        <dbReference type="EMBL" id="GAA2915748.1"/>
    </source>
</evidence>
<keyword evidence="3" id="KW-1185">Reference proteome</keyword>
<sequence length="71" mass="8373">MARTARLKTPMMLSDEERATLERSAQRSVLLICDNYGTHKGPVIKTWLRRHPWLHMHFIPTCSSRINQVER</sequence>
<dbReference type="Proteomes" id="UP001500831">
    <property type="component" value="Unassembled WGS sequence"/>
</dbReference>
<gene>
    <name evidence="2" type="ORF">GCM10010517_81780</name>
</gene>
<proteinExistence type="predicted"/>
<protein>
    <recommendedName>
        <fullName evidence="1">Tc1-like transposase DDE domain-containing protein</fullName>
    </recommendedName>
</protein>
<reference evidence="3" key="1">
    <citation type="journal article" date="2019" name="Int. J. Syst. Evol. Microbiol.">
        <title>The Global Catalogue of Microorganisms (GCM) 10K type strain sequencing project: providing services to taxonomists for standard genome sequencing and annotation.</title>
        <authorList>
            <consortium name="The Broad Institute Genomics Platform"/>
            <consortium name="The Broad Institute Genome Sequencing Center for Infectious Disease"/>
            <person name="Wu L."/>
            <person name="Ma J."/>
        </authorList>
    </citation>
    <scope>NUCLEOTIDE SEQUENCE [LARGE SCALE GENOMIC DNA]</scope>
    <source>
        <strain evidence="3">JCM 6242</strain>
    </source>
</reference>
<dbReference type="EMBL" id="BAAAVI010000156">
    <property type="protein sequence ID" value="GAA2915748.1"/>
    <property type="molecule type" value="Genomic_DNA"/>
</dbReference>
<comment type="caution">
    <text evidence="2">The sequence shown here is derived from an EMBL/GenBank/DDBJ whole genome shotgun (WGS) entry which is preliminary data.</text>
</comment>
<dbReference type="Pfam" id="PF13358">
    <property type="entry name" value="DDE_3"/>
    <property type="match status" value="1"/>
</dbReference>
<evidence type="ECO:0000313" key="3">
    <source>
        <dbReference type="Proteomes" id="UP001500831"/>
    </source>
</evidence>
<name>A0ABP6J024_9ACTN</name>
<organism evidence="2 3">
    <name type="scientific">Streptosporangium fragile</name>
    <dbReference type="NCBI Taxonomy" id="46186"/>
    <lineage>
        <taxon>Bacteria</taxon>
        <taxon>Bacillati</taxon>
        <taxon>Actinomycetota</taxon>
        <taxon>Actinomycetes</taxon>
        <taxon>Streptosporangiales</taxon>
        <taxon>Streptosporangiaceae</taxon>
        <taxon>Streptosporangium</taxon>
    </lineage>
</organism>
<evidence type="ECO:0000259" key="1">
    <source>
        <dbReference type="Pfam" id="PF13358"/>
    </source>
</evidence>
<feature type="domain" description="Tc1-like transposase DDE" evidence="1">
    <location>
        <begin position="21"/>
        <end position="71"/>
    </location>
</feature>
<dbReference type="InterPro" id="IPR038717">
    <property type="entry name" value="Tc1-like_DDE_dom"/>
</dbReference>